<gene>
    <name evidence="1" type="ORF">AVEN_205593_1</name>
</gene>
<sequence length="104" mass="11751">MHCHRLCLNLLTYLPKYIADSRWGRGGIELKIWASGSEGPSLQTRFRSRSVVYVGLVYAKSDVVGQTSSHFSSLQLLFAFLEDLGVRCWFLHNTINTSPCLESL</sequence>
<evidence type="ECO:0000313" key="2">
    <source>
        <dbReference type="Proteomes" id="UP000499080"/>
    </source>
</evidence>
<accession>A0A4Y2F704</accession>
<protein>
    <submittedName>
        <fullName evidence="1">Uncharacterized protein</fullName>
    </submittedName>
</protein>
<dbReference type="EMBL" id="BGPR01000830">
    <property type="protein sequence ID" value="GBM37153.1"/>
    <property type="molecule type" value="Genomic_DNA"/>
</dbReference>
<name>A0A4Y2F704_ARAVE</name>
<reference evidence="1 2" key="1">
    <citation type="journal article" date="2019" name="Sci. Rep.">
        <title>Orb-weaving spider Araneus ventricosus genome elucidates the spidroin gene catalogue.</title>
        <authorList>
            <person name="Kono N."/>
            <person name="Nakamura H."/>
            <person name="Ohtoshi R."/>
            <person name="Moran D.A.P."/>
            <person name="Shinohara A."/>
            <person name="Yoshida Y."/>
            <person name="Fujiwara M."/>
            <person name="Mori M."/>
            <person name="Tomita M."/>
            <person name="Arakawa K."/>
        </authorList>
    </citation>
    <scope>NUCLEOTIDE SEQUENCE [LARGE SCALE GENOMIC DNA]</scope>
</reference>
<dbReference type="Proteomes" id="UP000499080">
    <property type="component" value="Unassembled WGS sequence"/>
</dbReference>
<organism evidence="1 2">
    <name type="scientific">Araneus ventricosus</name>
    <name type="common">Orbweaver spider</name>
    <name type="synonym">Epeira ventricosa</name>
    <dbReference type="NCBI Taxonomy" id="182803"/>
    <lineage>
        <taxon>Eukaryota</taxon>
        <taxon>Metazoa</taxon>
        <taxon>Ecdysozoa</taxon>
        <taxon>Arthropoda</taxon>
        <taxon>Chelicerata</taxon>
        <taxon>Arachnida</taxon>
        <taxon>Araneae</taxon>
        <taxon>Araneomorphae</taxon>
        <taxon>Entelegynae</taxon>
        <taxon>Araneoidea</taxon>
        <taxon>Araneidae</taxon>
        <taxon>Araneus</taxon>
    </lineage>
</organism>
<evidence type="ECO:0000313" key="1">
    <source>
        <dbReference type="EMBL" id="GBM37153.1"/>
    </source>
</evidence>
<dbReference type="AlphaFoldDB" id="A0A4Y2F704"/>
<keyword evidence="2" id="KW-1185">Reference proteome</keyword>
<proteinExistence type="predicted"/>
<comment type="caution">
    <text evidence="1">The sequence shown here is derived from an EMBL/GenBank/DDBJ whole genome shotgun (WGS) entry which is preliminary data.</text>
</comment>